<dbReference type="GeneID" id="37228665"/>
<dbReference type="STRING" id="1448316.A0A395H1J1"/>
<evidence type="ECO:0000256" key="1">
    <source>
        <dbReference type="SAM" id="MobiDB-lite"/>
    </source>
</evidence>
<proteinExistence type="predicted"/>
<dbReference type="AlphaFoldDB" id="A0A395H1J1"/>
<dbReference type="GO" id="GO:0005634">
    <property type="term" value="C:nucleus"/>
    <property type="evidence" value="ECO:0007669"/>
    <property type="project" value="TreeGrafter"/>
</dbReference>
<dbReference type="RefSeq" id="XP_025576063.1">
    <property type="nucleotide sequence ID" value="XM_025723800.1"/>
</dbReference>
<dbReference type="InterPro" id="IPR040151">
    <property type="entry name" value="Gfd2/YDR514C-like"/>
</dbReference>
<feature type="domain" description="Gfd2/YDR514C-like C-terminal" evidence="2">
    <location>
        <begin position="324"/>
        <end position="502"/>
    </location>
</feature>
<sequence>MEKEERLGLLFAQDEALLKIDTGRRPVSDSPDRPTAPETDYSKHTGEETKPSVPTSQEAAQIIQEPPLEGHHSSPGLPSSLQEEKPNLETLPIRPSNGQFSPLLAIARYPYKNIKGDLSKQVSNRFFDAGKFWNRPWDIYYIHAPPSLGSKCVLLTPTSEVNNFFQEINREMKCGLSLSTDVSAGFILTFKDEYPQPIYAGHSTSRETKDRLEGRISAPTEHSYSAEGDMNEEYAAFETMMEHAIDAIRNKKKSSKQKQMMRAMHEYNTQNMIRRMQRYFGLHPVEDADEEAEMLIWDSPGAVPTVQTLDVTKAAPHPFWREPVFISIDIESNERCHAQITEVGVSTLDMLSLVGIPPDEKGKEWRSRIQSRHLRVKEYGHIVNHDFVAGCPAMFQFGESEWVLQRDLGDVVRSFLRLGDAMSRRLVLVGHSLSQDVKYLKQIGVDVEGFRDRVDTAEVFRMLRGETSVRSLGGVLAELDMMGWYLHNAGNDARYTMEVLVASLLGVKKE</sequence>
<name>A0A395H1J1_9EURO</name>
<dbReference type="Proteomes" id="UP000249402">
    <property type="component" value="Unassembled WGS sequence"/>
</dbReference>
<evidence type="ECO:0000259" key="2">
    <source>
        <dbReference type="Pfam" id="PF21762"/>
    </source>
</evidence>
<reference evidence="3 4" key="1">
    <citation type="submission" date="2018-02" db="EMBL/GenBank/DDBJ databases">
        <title>The genomes of Aspergillus section Nigri reveals drivers in fungal speciation.</title>
        <authorList>
            <consortium name="DOE Joint Genome Institute"/>
            <person name="Vesth T.C."/>
            <person name="Nybo J."/>
            <person name="Theobald S."/>
            <person name="Brandl J."/>
            <person name="Frisvad J.C."/>
            <person name="Nielsen K.F."/>
            <person name="Lyhne E.K."/>
            <person name="Kogle M.E."/>
            <person name="Kuo A."/>
            <person name="Riley R."/>
            <person name="Clum A."/>
            <person name="Nolan M."/>
            <person name="Lipzen A."/>
            <person name="Salamov A."/>
            <person name="Henrissat B."/>
            <person name="Wiebenga A."/>
            <person name="De vries R.P."/>
            <person name="Grigoriev I.V."/>
            <person name="Mortensen U.H."/>
            <person name="Andersen M.R."/>
            <person name="Baker S.E."/>
        </authorList>
    </citation>
    <scope>NUCLEOTIDE SEQUENCE [LARGE SCALE GENOMIC DNA]</scope>
    <source>
        <strain evidence="3 4">CBS 121593</strain>
    </source>
</reference>
<dbReference type="InterPro" id="IPR036397">
    <property type="entry name" value="RNaseH_sf"/>
</dbReference>
<feature type="compositionally biased region" description="Basic and acidic residues" evidence="1">
    <location>
        <begin position="18"/>
        <end position="32"/>
    </location>
</feature>
<dbReference type="OrthoDB" id="5953249at2759"/>
<organism evidence="3 4">
    <name type="scientific">Aspergillus ibericus CBS 121593</name>
    <dbReference type="NCBI Taxonomy" id="1448316"/>
    <lineage>
        <taxon>Eukaryota</taxon>
        <taxon>Fungi</taxon>
        <taxon>Dikarya</taxon>
        <taxon>Ascomycota</taxon>
        <taxon>Pezizomycotina</taxon>
        <taxon>Eurotiomycetes</taxon>
        <taxon>Eurotiomycetidae</taxon>
        <taxon>Eurotiales</taxon>
        <taxon>Aspergillaceae</taxon>
        <taxon>Aspergillus</taxon>
        <taxon>Aspergillus subgen. Circumdati</taxon>
    </lineage>
</organism>
<dbReference type="InterPro" id="IPR012337">
    <property type="entry name" value="RNaseH-like_sf"/>
</dbReference>
<feature type="compositionally biased region" description="Basic and acidic residues" evidence="1">
    <location>
        <begin position="40"/>
        <end position="50"/>
    </location>
</feature>
<dbReference type="Pfam" id="PF21762">
    <property type="entry name" value="DEDDh_C"/>
    <property type="match status" value="1"/>
</dbReference>
<dbReference type="EMBL" id="KZ824434">
    <property type="protein sequence ID" value="RAL01736.1"/>
    <property type="molecule type" value="Genomic_DNA"/>
</dbReference>
<dbReference type="SUPFAM" id="SSF53098">
    <property type="entry name" value="Ribonuclease H-like"/>
    <property type="match status" value="1"/>
</dbReference>
<dbReference type="PANTHER" id="PTHR28083:SF1">
    <property type="entry name" value="GOOD FOR FULL DBP5 ACTIVITY PROTEIN 2"/>
    <property type="match status" value="1"/>
</dbReference>
<gene>
    <name evidence="3" type="ORF">BO80DRAFT_493156</name>
</gene>
<protein>
    <submittedName>
        <fullName evidence="3">QDE-2-interacting protein</fullName>
    </submittedName>
</protein>
<evidence type="ECO:0000313" key="4">
    <source>
        <dbReference type="Proteomes" id="UP000249402"/>
    </source>
</evidence>
<dbReference type="GO" id="GO:0003676">
    <property type="term" value="F:nucleic acid binding"/>
    <property type="evidence" value="ECO:0007669"/>
    <property type="project" value="InterPro"/>
</dbReference>
<dbReference type="InterPro" id="IPR048519">
    <property type="entry name" value="Gfd2/YDR514C-like_C"/>
</dbReference>
<dbReference type="PANTHER" id="PTHR28083">
    <property type="entry name" value="GOOD FOR FULL DBP5 ACTIVITY PROTEIN 2"/>
    <property type="match status" value="1"/>
</dbReference>
<dbReference type="Gene3D" id="3.30.420.10">
    <property type="entry name" value="Ribonuclease H-like superfamily/Ribonuclease H"/>
    <property type="match status" value="1"/>
</dbReference>
<accession>A0A395H1J1</accession>
<dbReference type="VEuPathDB" id="FungiDB:BO80DRAFT_493156"/>
<feature type="region of interest" description="Disordered" evidence="1">
    <location>
        <begin position="18"/>
        <end position="84"/>
    </location>
</feature>
<keyword evidence="4" id="KW-1185">Reference proteome</keyword>
<evidence type="ECO:0000313" key="3">
    <source>
        <dbReference type="EMBL" id="RAL01736.1"/>
    </source>
</evidence>